<proteinExistence type="predicted"/>
<dbReference type="eggNOG" id="ENOG50313TM">
    <property type="taxonomic scope" value="Bacteria"/>
</dbReference>
<name>A0A0A0ENB3_9GAMM</name>
<protein>
    <recommendedName>
        <fullName evidence="3">STAS/SEC14 domain-containing protein</fullName>
    </recommendedName>
</protein>
<dbReference type="RefSeq" id="WP_156969333.1">
    <property type="nucleotide sequence ID" value="NZ_AVPS01000005.1"/>
</dbReference>
<gene>
    <name evidence="1" type="ORF">N792_08815</name>
</gene>
<dbReference type="STRING" id="1122185.N792_08815"/>
<keyword evidence="2" id="KW-1185">Reference proteome</keyword>
<evidence type="ECO:0008006" key="3">
    <source>
        <dbReference type="Google" id="ProtNLM"/>
    </source>
</evidence>
<dbReference type="EMBL" id="AVPS01000005">
    <property type="protein sequence ID" value="KGM51750.1"/>
    <property type="molecule type" value="Genomic_DNA"/>
</dbReference>
<evidence type="ECO:0000313" key="1">
    <source>
        <dbReference type="EMBL" id="KGM51750.1"/>
    </source>
</evidence>
<dbReference type="OrthoDB" id="7061764at2"/>
<sequence length="135" mass="15141">MSASVDGGGRWPFQIDFRHDKSRLRAEVTGRMGSLENILAFWRILAAEALRLDVTTLLIVDVAEGDPLEPAQLQEFIRSVNQLGLKGIRIAYVETDDARLPNDETAEILARELGYVARIFGHETEAALWLRYGES</sequence>
<accession>A0A0A0ENB3</accession>
<reference evidence="1 2" key="1">
    <citation type="submission" date="2013-08" db="EMBL/GenBank/DDBJ databases">
        <title>Genome sequencing of Lysobacter.</title>
        <authorList>
            <person name="Zhang S."/>
            <person name="Wang G."/>
        </authorList>
    </citation>
    <scope>NUCLEOTIDE SEQUENCE [LARGE SCALE GENOMIC DNA]</scope>
    <source>
        <strain evidence="1 2">Ko07</strain>
    </source>
</reference>
<evidence type="ECO:0000313" key="2">
    <source>
        <dbReference type="Proteomes" id="UP000030017"/>
    </source>
</evidence>
<dbReference type="AlphaFoldDB" id="A0A0A0ENB3"/>
<dbReference type="Proteomes" id="UP000030017">
    <property type="component" value="Unassembled WGS sequence"/>
</dbReference>
<comment type="caution">
    <text evidence="1">The sequence shown here is derived from an EMBL/GenBank/DDBJ whole genome shotgun (WGS) entry which is preliminary data.</text>
</comment>
<organism evidence="1 2">
    <name type="scientific">Lysobacter concretionis Ko07 = DSM 16239</name>
    <dbReference type="NCBI Taxonomy" id="1122185"/>
    <lineage>
        <taxon>Bacteria</taxon>
        <taxon>Pseudomonadati</taxon>
        <taxon>Pseudomonadota</taxon>
        <taxon>Gammaproteobacteria</taxon>
        <taxon>Lysobacterales</taxon>
        <taxon>Lysobacteraceae</taxon>
        <taxon>Novilysobacter</taxon>
    </lineage>
</organism>